<dbReference type="EMBL" id="QYYA01000002">
    <property type="protein sequence ID" value="RJG18333.1"/>
    <property type="molecule type" value="Genomic_DNA"/>
</dbReference>
<keyword evidence="4" id="KW-0472">Membrane</keyword>
<proteinExistence type="predicted"/>
<sequence>MKRLLLPLVALLLPLLIPTPVMAINDAEAVNISGRQRMLTQRMMKNHLLIGAEIQTDKAQRQLDEAVALFEEQLLMLRDYSPTAAIDSKLDTVEALWFPHRLRIISAPSKTGASLLMEDNLALLKACDDVVKAIEAHSGIDSARLVNLSGRQRMLSQKIAKVYVARAWRVRSDSLKQELDDAITLFDRSLNELESYPSNTDELRDALQRVRNQWDFSRTGFQLEDSGRYVPTIIAVTTDSILSRMDAITFQYQNLMQQNVH</sequence>
<evidence type="ECO:0000313" key="7">
    <source>
        <dbReference type="EMBL" id="RJG18333.1"/>
    </source>
</evidence>
<dbReference type="Proteomes" id="UP000283734">
    <property type="component" value="Unassembled WGS sequence"/>
</dbReference>
<evidence type="ECO:0000256" key="3">
    <source>
        <dbReference type="ARBA" id="ARBA00022989"/>
    </source>
</evidence>
<dbReference type="OrthoDB" id="952521at2"/>
<organism evidence="7 8">
    <name type="scientific">Alcanivorax profundi</name>
    <dbReference type="NCBI Taxonomy" id="2338368"/>
    <lineage>
        <taxon>Bacteria</taxon>
        <taxon>Pseudomonadati</taxon>
        <taxon>Pseudomonadota</taxon>
        <taxon>Gammaproteobacteria</taxon>
        <taxon>Oceanospirillales</taxon>
        <taxon>Alcanivoracaceae</taxon>
        <taxon>Alcanivorax</taxon>
    </lineage>
</organism>
<protein>
    <recommendedName>
        <fullName evidence="6">NarX-like N-terminal domain-containing protein</fullName>
    </recommendedName>
</protein>
<comment type="subcellular location">
    <subcellularLocation>
        <location evidence="1">Membrane</location>
        <topology evidence="1">Multi-pass membrane protein</topology>
    </subcellularLocation>
</comment>
<evidence type="ECO:0000259" key="6">
    <source>
        <dbReference type="Pfam" id="PF13675"/>
    </source>
</evidence>
<feature type="signal peptide" evidence="5">
    <location>
        <begin position="1"/>
        <end position="23"/>
    </location>
</feature>
<evidence type="ECO:0000256" key="4">
    <source>
        <dbReference type="ARBA" id="ARBA00023136"/>
    </source>
</evidence>
<dbReference type="GO" id="GO:0016020">
    <property type="term" value="C:membrane"/>
    <property type="evidence" value="ECO:0007669"/>
    <property type="project" value="UniProtKB-SubCell"/>
</dbReference>
<accession>A0A418XZ97</accession>
<reference evidence="7 8" key="1">
    <citation type="submission" date="2018-09" db="EMBL/GenBank/DDBJ databases">
        <title>Alcanivorax profundi sp. nov., isolated from 1000 m-depth seawater of the Mariana Trench.</title>
        <authorList>
            <person name="Liu J."/>
        </authorList>
    </citation>
    <scope>NUCLEOTIDE SEQUENCE [LARGE SCALE GENOMIC DNA]</scope>
    <source>
        <strain evidence="7 8">MTEO17</strain>
    </source>
</reference>
<feature type="domain" description="NarX-like N-terminal" evidence="6">
    <location>
        <begin position="25"/>
        <end position="104"/>
    </location>
</feature>
<keyword evidence="2" id="KW-0812">Transmembrane</keyword>
<evidence type="ECO:0000256" key="2">
    <source>
        <dbReference type="ARBA" id="ARBA00022692"/>
    </source>
</evidence>
<evidence type="ECO:0000256" key="1">
    <source>
        <dbReference type="ARBA" id="ARBA00004141"/>
    </source>
</evidence>
<dbReference type="RefSeq" id="WP_119917804.1">
    <property type="nucleotide sequence ID" value="NZ_QYYA01000002.1"/>
</dbReference>
<feature type="chain" id="PRO_5019525020" description="NarX-like N-terminal domain-containing protein" evidence="5">
    <location>
        <begin position="24"/>
        <end position="261"/>
    </location>
</feature>
<feature type="domain" description="NarX-like N-terminal" evidence="6">
    <location>
        <begin position="142"/>
        <end position="215"/>
    </location>
</feature>
<dbReference type="InterPro" id="IPR029095">
    <property type="entry name" value="NarX-like_N"/>
</dbReference>
<dbReference type="Pfam" id="PF13675">
    <property type="entry name" value="PilJ"/>
    <property type="match status" value="2"/>
</dbReference>
<comment type="caution">
    <text evidence="7">The sequence shown here is derived from an EMBL/GenBank/DDBJ whole genome shotgun (WGS) entry which is preliminary data.</text>
</comment>
<evidence type="ECO:0000313" key="8">
    <source>
        <dbReference type="Proteomes" id="UP000283734"/>
    </source>
</evidence>
<dbReference type="AlphaFoldDB" id="A0A418XZ97"/>
<name>A0A418XZ97_9GAMM</name>
<evidence type="ECO:0000256" key="5">
    <source>
        <dbReference type="SAM" id="SignalP"/>
    </source>
</evidence>
<gene>
    <name evidence="7" type="ORF">D4A39_07625</name>
</gene>
<keyword evidence="5" id="KW-0732">Signal</keyword>
<keyword evidence="8" id="KW-1185">Reference proteome</keyword>
<keyword evidence="3" id="KW-1133">Transmembrane helix</keyword>